<dbReference type="Proteomes" id="UP000223968">
    <property type="component" value="Unassembled WGS sequence"/>
</dbReference>
<evidence type="ECO:0000313" key="2">
    <source>
        <dbReference type="EMBL" id="PGH17904.1"/>
    </source>
</evidence>
<comment type="caution">
    <text evidence="2">The sequence shown here is derived from an EMBL/GenBank/DDBJ whole genome shotgun (WGS) entry which is preliminary data.</text>
</comment>
<feature type="region of interest" description="Disordered" evidence="1">
    <location>
        <begin position="219"/>
        <end position="254"/>
    </location>
</feature>
<feature type="region of interest" description="Disordered" evidence="1">
    <location>
        <begin position="169"/>
        <end position="204"/>
    </location>
</feature>
<feature type="region of interest" description="Disordered" evidence="1">
    <location>
        <begin position="270"/>
        <end position="301"/>
    </location>
</feature>
<keyword evidence="3" id="KW-1185">Reference proteome</keyword>
<sequence>MFPSISETLVVYENTTNTLQLSNSSEQWKISLQEVKLLYLQRQYKQCAAKATKLLRKVDGQSLPIHKAFLHYYSAISYETLGQAAHKYSSNKLPLLNLVKDNLVACKSSLTAALSKPKEHPQLQPPRRKPSNRKREHVSMNEKRNTYPATSPTKLRRDDDTALIENAVSHAAPSPEPAQQPTTSDKLPRQGQKKKNELMPSPLRIHKVYYRGGQVQSMVEWDPPSSPPPTRPLPELPAEAYRRPSPQEQQQAEEATISLYRPLAPQFYRHSIATGPRPRSRNNSSNHSRNRTNQRSPFPLPANSPLIPLIASLSAQLDANILSITTRISQTHELQRAHKSKKKNRLASFWSFTPTYDDDGGGDNDGDNGHNHGHGYGYGYSYNYTNNYSHGAGGAGGFGSRNSSGASTTSSSINGIANINGCTSSSSPLAPTSATNARSSPSPSDESRQQRIARLKAEGWKTVGLRSRERGWKGAEYYERLCNEALAELYGKGRAG</sequence>
<feature type="compositionally biased region" description="Pro residues" evidence="1">
    <location>
        <begin position="224"/>
        <end position="235"/>
    </location>
</feature>
<evidence type="ECO:0000256" key="1">
    <source>
        <dbReference type="SAM" id="MobiDB-lite"/>
    </source>
</evidence>
<feature type="compositionally biased region" description="Low complexity" evidence="1">
    <location>
        <begin position="424"/>
        <end position="435"/>
    </location>
</feature>
<feature type="region of interest" description="Disordered" evidence="1">
    <location>
        <begin position="114"/>
        <end position="157"/>
    </location>
</feature>
<protein>
    <submittedName>
        <fullName evidence="2">Uncharacterized protein</fullName>
    </submittedName>
</protein>
<gene>
    <name evidence="2" type="ORF">AJ79_00803</name>
</gene>
<organism evidence="2 3">
    <name type="scientific">Helicocarpus griseus UAMH5409</name>
    <dbReference type="NCBI Taxonomy" id="1447875"/>
    <lineage>
        <taxon>Eukaryota</taxon>
        <taxon>Fungi</taxon>
        <taxon>Dikarya</taxon>
        <taxon>Ascomycota</taxon>
        <taxon>Pezizomycotina</taxon>
        <taxon>Eurotiomycetes</taxon>
        <taxon>Eurotiomycetidae</taxon>
        <taxon>Onygenales</taxon>
        <taxon>Ajellomycetaceae</taxon>
        <taxon>Helicocarpus</taxon>
    </lineage>
</organism>
<feature type="compositionally biased region" description="Low complexity" evidence="1">
    <location>
        <begin position="281"/>
        <end position="296"/>
    </location>
</feature>
<feature type="compositionally biased region" description="Basic residues" evidence="1">
    <location>
        <begin position="126"/>
        <end position="136"/>
    </location>
</feature>
<evidence type="ECO:0000313" key="3">
    <source>
        <dbReference type="Proteomes" id="UP000223968"/>
    </source>
</evidence>
<dbReference type="AlphaFoldDB" id="A0A2B7Y1F5"/>
<reference evidence="2 3" key="1">
    <citation type="submission" date="2017-10" db="EMBL/GenBank/DDBJ databases">
        <title>Comparative genomics in systemic dimorphic fungi from Ajellomycetaceae.</title>
        <authorList>
            <person name="Munoz J.F."/>
            <person name="Mcewen J.G."/>
            <person name="Clay O.K."/>
            <person name="Cuomo C.A."/>
        </authorList>
    </citation>
    <scope>NUCLEOTIDE SEQUENCE [LARGE SCALE GENOMIC DNA]</scope>
    <source>
        <strain evidence="2 3">UAMH5409</strain>
    </source>
</reference>
<dbReference type="EMBL" id="PDNB01000007">
    <property type="protein sequence ID" value="PGH17904.1"/>
    <property type="molecule type" value="Genomic_DNA"/>
</dbReference>
<dbReference type="OrthoDB" id="3641178at2759"/>
<name>A0A2B7Y1F5_9EURO</name>
<feature type="region of interest" description="Disordered" evidence="1">
    <location>
        <begin position="424"/>
        <end position="450"/>
    </location>
</feature>
<accession>A0A2B7Y1F5</accession>
<proteinExistence type="predicted"/>